<dbReference type="Proteomes" id="UP000184363">
    <property type="component" value="Unassembled WGS sequence"/>
</dbReference>
<evidence type="ECO:0000313" key="2">
    <source>
        <dbReference type="Proteomes" id="UP000184363"/>
    </source>
</evidence>
<accession>A0A1M7B2V2</accession>
<keyword evidence="2" id="KW-1185">Reference proteome</keyword>
<dbReference type="RefSeq" id="WP_143172432.1">
    <property type="nucleotide sequence ID" value="NZ_CALGVN010000034.1"/>
</dbReference>
<name>A0A1M7B2V2_PSETH</name>
<dbReference type="AlphaFoldDB" id="A0A1M7B2V2"/>
<protein>
    <submittedName>
        <fullName evidence="1">Uncharacterized protein</fullName>
    </submittedName>
</protein>
<evidence type="ECO:0000313" key="1">
    <source>
        <dbReference type="EMBL" id="SHL49310.1"/>
    </source>
</evidence>
<sequence>MSAPTVPATVPSPGTAPLPDTVLPDQAELAQLRRLLPVPPAVREQALARAAELIDSLSPQELEDLAAGRGRLVYQAGETGARPERHTPDPRAHRAARRSARRALNIDIGAVVERINACTSAAEVAAYLDGLDSRFTVPVLREIARALGPTVNATGRTKAQLHRDIVEGTIGFRERTAAMSGGAWS</sequence>
<gene>
    <name evidence="1" type="ORF">SAMN05443637_1325</name>
</gene>
<dbReference type="EMBL" id="FRAP01000032">
    <property type="protein sequence ID" value="SHL49310.1"/>
    <property type="molecule type" value="Genomic_DNA"/>
</dbReference>
<dbReference type="OrthoDB" id="3575742at2"/>
<organism evidence="1 2">
    <name type="scientific">Pseudonocardia thermophila</name>
    <dbReference type="NCBI Taxonomy" id="1848"/>
    <lineage>
        <taxon>Bacteria</taxon>
        <taxon>Bacillati</taxon>
        <taxon>Actinomycetota</taxon>
        <taxon>Actinomycetes</taxon>
        <taxon>Pseudonocardiales</taxon>
        <taxon>Pseudonocardiaceae</taxon>
        <taxon>Pseudonocardia</taxon>
    </lineage>
</organism>
<reference evidence="1 2" key="1">
    <citation type="submission" date="2016-11" db="EMBL/GenBank/DDBJ databases">
        <authorList>
            <person name="Jaros S."/>
            <person name="Januszkiewicz K."/>
            <person name="Wedrychowicz H."/>
        </authorList>
    </citation>
    <scope>NUCLEOTIDE SEQUENCE [LARGE SCALE GENOMIC DNA]</scope>
    <source>
        <strain evidence="1 2">DSM 43832</strain>
    </source>
</reference>
<proteinExistence type="predicted"/>